<proteinExistence type="predicted"/>
<dbReference type="AlphaFoldDB" id="A0A2P2IWM3"/>
<accession>A0A2P2IWM3</accession>
<evidence type="ECO:0000313" key="2">
    <source>
        <dbReference type="EMBL" id="MBW85611.1"/>
    </source>
</evidence>
<organism evidence="2">
    <name type="scientific">Rhizophora mucronata</name>
    <name type="common">Asiatic mangrove</name>
    <dbReference type="NCBI Taxonomy" id="61149"/>
    <lineage>
        <taxon>Eukaryota</taxon>
        <taxon>Viridiplantae</taxon>
        <taxon>Streptophyta</taxon>
        <taxon>Embryophyta</taxon>
        <taxon>Tracheophyta</taxon>
        <taxon>Spermatophyta</taxon>
        <taxon>Magnoliopsida</taxon>
        <taxon>eudicotyledons</taxon>
        <taxon>Gunneridae</taxon>
        <taxon>Pentapetalae</taxon>
        <taxon>rosids</taxon>
        <taxon>fabids</taxon>
        <taxon>Malpighiales</taxon>
        <taxon>Rhizophoraceae</taxon>
        <taxon>Rhizophora</taxon>
    </lineage>
</organism>
<feature type="chain" id="PRO_5015179199" evidence="1">
    <location>
        <begin position="28"/>
        <end position="55"/>
    </location>
</feature>
<sequence length="55" mass="6317">MAISNWSFALLCWCFLFLKAIFYHNHATTPDSFTVFFLLSHVPDSKCLSIIFSAN</sequence>
<name>A0A2P2IWM3_RHIMU</name>
<keyword evidence="1" id="KW-0732">Signal</keyword>
<feature type="signal peptide" evidence="1">
    <location>
        <begin position="1"/>
        <end position="27"/>
    </location>
</feature>
<dbReference type="EMBL" id="GGEC01005128">
    <property type="protein sequence ID" value="MBW85611.1"/>
    <property type="molecule type" value="Transcribed_RNA"/>
</dbReference>
<protein>
    <submittedName>
        <fullName evidence="2">Uncharacterized protein</fullName>
    </submittedName>
</protein>
<evidence type="ECO:0000256" key="1">
    <source>
        <dbReference type="SAM" id="SignalP"/>
    </source>
</evidence>
<reference evidence="2" key="1">
    <citation type="submission" date="2018-02" db="EMBL/GenBank/DDBJ databases">
        <title>Rhizophora mucronata_Transcriptome.</title>
        <authorList>
            <person name="Meera S.P."/>
            <person name="Sreeshan A."/>
            <person name="Augustine A."/>
        </authorList>
    </citation>
    <scope>NUCLEOTIDE SEQUENCE</scope>
    <source>
        <tissue evidence="2">Leaf</tissue>
    </source>
</reference>